<feature type="transmembrane region" description="Helical" evidence="17">
    <location>
        <begin position="111"/>
        <end position="131"/>
    </location>
</feature>
<evidence type="ECO:0000256" key="11">
    <source>
        <dbReference type="ARBA" id="ARBA00022989"/>
    </source>
</evidence>
<evidence type="ECO:0000256" key="13">
    <source>
        <dbReference type="ARBA" id="ARBA00023075"/>
    </source>
</evidence>
<evidence type="ECO:0000256" key="2">
    <source>
        <dbReference type="ARBA" id="ARBA00004225"/>
    </source>
</evidence>
<keyword evidence="14 17" id="KW-0496">Mitochondrion</keyword>
<evidence type="ECO:0000256" key="3">
    <source>
        <dbReference type="ARBA" id="ARBA00009025"/>
    </source>
</evidence>
<evidence type="ECO:0000256" key="17">
    <source>
        <dbReference type="RuleBase" id="RU003297"/>
    </source>
</evidence>
<dbReference type="PRINTS" id="PR01437">
    <property type="entry name" value="NUOXDRDTASE4"/>
</dbReference>
<feature type="transmembrane region" description="Helical" evidence="17">
    <location>
        <begin position="170"/>
        <end position="191"/>
    </location>
</feature>
<feature type="transmembrane region" description="Helical" evidence="17">
    <location>
        <begin position="143"/>
        <end position="164"/>
    </location>
</feature>
<sequence>MVGGILFIIILTFTSMFVDFWLVFYFLLLLFSYLFISFYGVEGCFTLVSYGLGGDSLSISLVCLSGWICLLMILASGLIQHSKFYCQLFVFSLVVLLATLVLAFFSLNLFVFYFFFEMSLILILLLVLGWGGQPERIAAGVYLLFYTLLVSLPMMLSMFYIYLLQGSLDYYFFNVVGGLFFYFSLNLVFFIKIPMYSIHLWLPKAHVEAPISGSMILAGVMLKLGGYGILRTMKFFLNFSLSLNLIFIIMSLFGGVIISMVCFRQSDLKMLIAYSSVSHMGMALAGMLTLTLWGVWGGLILMLAHGLSSSGLFCIANLSYERLHSRSIYLNKGMINLIPSLSLWWFLLCSSNMSFPPSLNLVGEIILICSLSVYSKILTFALFFMVFYSAVYSLFLYSFTQHGEYYSGVYSFFSVSVREYYLVFLHWVPLNLLFLKFDEFVSWV</sequence>
<name>A0A343A523_9CUCU</name>
<dbReference type="GO" id="GO:0003954">
    <property type="term" value="F:NADH dehydrogenase activity"/>
    <property type="evidence" value="ECO:0007669"/>
    <property type="project" value="TreeGrafter"/>
</dbReference>
<comment type="function">
    <text evidence="17">Core subunit of the mitochondrial membrane respiratory chain NADH dehydrogenase (Complex I) which catalyzes electron transfer from NADH through the respiratory chain, using ubiquinone as an electron acceptor. Essential for the catalytic activity and assembly of complex I.</text>
</comment>
<keyword evidence="6 17" id="KW-0813">Transport</keyword>
<keyword evidence="7 17" id="KW-0679">Respiratory chain</keyword>
<keyword evidence="9" id="KW-1278">Translocase</keyword>
<feature type="domain" description="NADH:ubiquinone oxidoreductase chain 4 N-terminal" evidence="19">
    <location>
        <begin position="1"/>
        <end position="103"/>
    </location>
</feature>
<proteinExistence type="inferred from homology"/>
<feature type="transmembrane region" description="Helical" evidence="17">
    <location>
        <begin position="328"/>
        <end position="347"/>
    </location>
</feature>
<dbReference type="GO" id="GO:0031966">
    <property type="term" value="C:mitochondrial membrane"/>
    <property type="evidence" value="ECO:0007669"/>
    <property type="project" value="UniProtKB-SubCell"/>
</dbReference>
<evidence type="ECO:0000256" key="14">
    <source>
        <dbReference type="ARBA" id="ARBA00023128"/>
    </source>
</evidence>
<evidence type="ECO:0000256" key="7">
    <source>
        <dbReference type="ARBA" id="ARBA00022660"/>
    </source>
</evidence>
<feature type="transmembrane region" description="Helical" evidence="17">
    <location>
        <begin position="84"/>
        <end position="105"/>
    </location>
</feature>
<feature type="transmembrane region" description="Helical" evidence="17">
    <location>
        <begin position="296"/>
        <end position="316"/>
    </location>
</feature>
<geneLocation type="mitochondrion" evidence="20"/>
<dbReference type="EC" id="7.1.1.2" evidence="4 17"/>
<keyword evidence="8 17" id="KW-0812">Transmembrane</keyword>
<evidence type="ECO:0000256" key="1">
    <source>
        <dbReference type="ARBA" id="ARBA00003257"/>
    </source>
</evidence>
<evidence type="ECO:0000256" key="10">
    <source>
        <dbReference type="ARBA" id="ARBA00022982"/>
    </source>
</evidence>
<dbReference type="InterPro" id="IPR001750">
    <property type="entry name" value="ND/Mrp_TM"/>
</dbReference>
<evidence type="ECO:0000259" key="18">
    <source>
        <dbReference type="Pfam" id="PF00361"/>
    </source>
</evidence>
<feature type="transmembrane region" description="Helical" evidence="17">
    <location>
        <begin position="211"/>
        <end position="230"/>
    </location>
</feature>
<evidence type="ECO:0000313" key="20">
    <source>
        <dbReference type="EMBL" id="AOY39651.1"/>
    </source>
</evidence>
<dbReference type="GO" id="GO:0015990">
    <property type="term" value="P:electron transport coupled proton transport"/>
    <property type="evidence" value="ECO:0007669"/>
    <property type="project" value="TreeGrafter"/>
</dbReference>
<feature type="transmembrane region" description="Helical" evidence="17">
    <location>
        <begin position="7"/>
        <end position="36"/>
    </location>
</feature>
<dbReference type="EMBL" id="KX035177">
    <property type="protein sequence ID" value="AOY39651.1"/>
    <property type="molecule type" value="Genomic_DNA"/>
</dbReference>
<dbReference type="Pfam" id="PF01059">
    <property type="entry name" value="Oxidored_q5_N"/>
    <property type="match status" value="1"/>
</dbReference>
<comment type="similarity">
    <text evidence="3 17">Belongs to the complex I subunit 4 family.</text>
</comment>
<keyword evidence="10 17" id="KW-0249">Electron transport</keyword>
<evidence type="ECO:0000256" key="6">
    <source>
        <dbReference type="ARBA" id="ARBA00022448"/>
    </source>
</evidence>
<dbReference type="InterPro" id="IPR003918">
    <property type="entry name" value="NADH_UbQ_OxRdtase"/>
</dbReference>
<organism evidence="20">
    <name type="scientific">Scolytinae sp. BMNH 1040052</name>
    <dbReference type="NCBI Taxonomy" id="1903778"/>
    <lineage>
        <taxon>Eukaryota</taxon>
        <taxon>Metazoa</taxon>
        <taxon>Ecdysozoa</taxon>
        <taxon>Arthropoda</taxon>
        <taxon>Hexapoda</taxon>
        <taxon>Insecta</taxon>
        <taxon>Pterygota</taxon>
        <taxon>Neoptera</taxon>
        <taxon>Endopterygota</taxon>
        <taxon>Coleoptera</taxon>
        <taxon>Polyphaga</taxon>
        <taxon>Cucujiformia</taxon>
        <taxon>Curculionidae</taxon>
        <taxon>Scolytinae</taxon>
    </lineage>
</organism>
<evidence type="ECO:0000256" key="8">
    <source>
        <dbReference type="ARBA" id="ARBA00022692"/>
    </source>
</evidence>
<dbReference type="GO" id="GO:0008137">
    <property type="term" value="F:NADH dehydrogenase (ubiquinone) activity"/>
    <property type="evidence" value="ECO:0007669"/>
    <property type="project" value="UniProtKB-UniRule"/>
</dbReference>
<comment type="catalytic activity">
    <reaction evidence="16 17">
        <text>a ubiquinone + NADH + 5 H(+)(in) = a ubiquinol + NAD(+) + 4 H(+)(out)</text>
        <dbReference type="Rhea" id="RHEA:29091"/>
        <dbReference type="Rhea" id="RHEA-COMP:9565"/>
        <dbReference type="Rhea" id="RHEA-COMP:9566"/>
        <dbReference type="ChEBI" id="CHEBI:15378"/>
        <dbReference type="ChEBI" id="CHEBI:16389"/>
        <dbReference type="ChEBI" id="CHEBI:17976"/>
        <dbReference type="ChEBI" id="CHEBI:57540"/>
        <dbReference type="ChEBI" id="CHEBI:57945"/>
        <dbReference type="EC" id="7.1.1.2"/>
    </reaction>
</comment>
<keyword evidence="12 17" id="KW-0520">NAD</keyword>
<dbReference type="GO" id="GO:0042773">
    <property type="term" value="P:ATP synthesis coupled electron transport"/>
    <property type="evidence" value="ECO:0007669"/>
    <property type="project" value="InterPro"/>
</dbReference>
<evidence type="ECO:0000256" key="5">
    <source>
        <dbReference type="ARBA" id="ARBA00021006"/>
    </source>
</evidence>
<keyword evidence="15 17" id="KW-0472">Membrane</keyword>
<dbReference type="PANTHER" id="PTHR43507">
    <property type="entry name" value="NADH-UBIQUINONE OXIDOREDUCTASE CHAIN 4"/>
    <property type="match status" value="1"/>
</dbReference>
<evidence type="ECO:0000256" key="16">
    <source>
        <dbReference type="ARBA" id="ARBA00049551"/>
    </source>
</evidence>
<feature type="transmembrane region" description="Helical" evidence="17">
    <location>
        <begin position="242"/>
        <end position="263"/>
    </location>
</feature>
<comment type="subcellular location">
    <subcellularLocation>
        <location evidence="2 17">Mitochondrion membrane</location>
        <topology evidence="2 17">Multi-pass membrane protein</topology>
    </subcellularLocation>
</comment>
<dbReference type="InterPro" id="IPR000260">
    <property type="entry name" value="NADH4_N"/>
</dbReference>
<evidence type="ECO:0000256" key="15">
    <source>
        <dbReference type="ARBA" id="ARBA00023136"/>
    </source>
</evidence>
<comment type="function">
    <text evidence="1">Core subunit of the mitochondrial membrane respiratory chain NADH dehydrogenase (Complex I) that is believed to belong to the minimal assembly required for catalysis. Complex I functions in the transfer of electrons from NADH to the respiratory chain. The immediate electron acceptor for the enzyme is believed to be ubiquinone.</text>
</comment>
<keyword evidence="11 17" id="KW-1133">Transmembrane helix</keyword>
<gene>
    <name evidence="20" type="primary">nad4</name>
</gene>
<feature type="transmembrane region" description="Helical" evidence="17">
    <location>
        <begin position="270"/>
        <end position="290"/>
    </location>
</feature>
<accession>A0A343A523</accession>
<dbReference type="GO" id="GO:0048039">
    <property type="term" value="F:ubiquinone binding"/>
    <property type="evidence" value="ECO:0007669"/>
    <property type="project" value="TreeGrafter"/>
</dbReference>
<keyword evidence="13 17" id="KW-0830">Ubiquinone</keyword>
<feature type="transmembrane region" description="Helical" evidence="17">
    <location>
        <begin position="56"/>
        <end position="77"/>
    </location>
</feature>
<evidence type="ECO:0000259" key="19">
    <source>
        <dbReference type="Pfam" id="PF01059"/>
    </source>
</evidence>
<dbReference type="PANTHER" id="PTHR43507:SF20">
    <property type="entry name" value="NADH-UBIQUINONE OXIDOREDUCTASE CHAIN 4"/>
    <property type="match status" value="1"/>
</dbReference>
<feature type="transmembrane region" description="Helical" evidence="17">
    <location>
        <begin position="380"/>
        <end position="400"/>
    </location>
</feature>
<evidence type="ECO:0000256" key="4">
    <source>
        <dbReference type="ARBA" id="ARBA00012944"/>
    </source>
</evidence>
<dbReference type="Pfam" id="PF00361">
    <property type="entry name" value="Proton_antipo_M"/>
    <property type="match status" value="1"/>
</dbReference>
<protein>
    <recommendedName>
        <fullName evidence="5 17">NADH-ubiquinone oxidoreductase chain 4</fullName>
        <ecNumber evidence="4 17">7.1.1.2</ecNumber>
    </recommendedName>
</protein>
<feature type="domain" description="NADH:quinone oxidoreductase/Mrp antiporter transmembrane" evidence="18">
    <location>
        <begin position="106"/>
        <end position="383"/>
    </location>
</feature>
<evidence type="ECO:0000256" key="9">
    <source>
        <dbReference type="ARBA" id="ARBA00022967"/>
    </source>
</evidence>
<dbReference type="AlphaFoldDB" id="A0A343A523"/>
<evidence type="ECO:0000256" key="12">
    <source>
        <dbReference type="ARBA" id="ARBA00023027"/>
    </source>
</evidence>
<reference evidence="20" key="1">
    <citation type="submission" date="2016-04" db="EMBL/GenBank/DDBJ databases">
        <title>Mitochondria of Scolytid beetles.</title>
        <authorList>
            <person name="Miller K."/>
            <person name="Linard B."/>
            <person name="Vogler A.P."/>
        </authorList>
    </citation>
    <scope>NUCLEOTIDE SEQUENCE</scope>
</reference>